<feature type="transmembrane region" description="Helical" evidence="10">
    <location>
        <begin position="171"/>
        <end position="194"/>
    </location>
</feature>
<dbReference type="PROSITE" id="PS50262">
    <property type="entry name" value="G_PROTEIN_RECEP_F1_2"/>
    <property type="match status" value="1"/>
</dbReference>
<dbReference type="SUPFAM" id="SSF81321">
    <property type="entry name" value="Family A G protein-coupled receptor-like"/>
    <property type="match status" value="1"/>
</dbReference>
<dbReference type="PANTHER" id="PTHR24232">
    <property type="entry name" value="G-PROTEIN COUPLED RECEPTOR"/>
    <property type="match status" value="1"/>
</dbReference>
<dbReference type="InterPro" id="IPR017452">
    <property type="entry name" value="GPCR_Rhodpsn_7TM"/>
</dbReference>
<dbReference type="Proteomes" id="UP001591681">
    <property type="component" value="Unassembled WGS sequence"/>
</dbReference>
<dbReference type="GO" id="GO:0004930">
    <property type="term" value="F:G protein-coupled receptor activity"/>
    <property type="evidence" value="ECO:0007669"/>
    <property type="project" value="UniProtKB-KW"/>
</dbReference>
<evidence type="ECO:0000256" key="9">
    <source>
        <dbReference type="RuleBase" id="RU000688"/>
    </source>
</evidence>
<evidence type="ECO:0000256" key="10">
    <source>
        <dbReference type="SAM" id="Phobius"/>
    </source>
</evidence>
<keyword evidence="4 9" id="KW-0297">G-protein coupled receptor</keyword>
<comment type="similarity">
    <text evidence="9">Belongs to the G-protein coupled receptor 1 family.</text>
</comment>
<evidence type="ECO:0000256" key="1">
    <source>
        <dbReference type="ARBA" id="ARBA00004141"/>
    </source>
</evidence>
<feature type="transmembrane region" description="Helical" evidence="10">
    <location>
        <begin position="206"/>
        <end position="225"/>
    </location>
</feature>
<organism evidence="12 13">
    <name type="scientific">Coilia grayii</name>
    <name type="common">Gray's grenadier anchovy</name>
    <dbReference type="NCBI Taxonomy" id="363190"/>
    <lineage>
        <taxon>Eukaryota</taxon>
        <taxon>Metazoa</taxon>
        <taxon>Chordata</taxon>
        <taxon>Craniata</taxon>
        <taxon>Vertebrata</taxon>
        <taxon>Euteleostomi</taxon>
        <taxon>Actinopterygii</taxon>
        <taxon>Neopterygii</taxon>
        <taxon>Teleostei</taxon>
        <taxon>Clupei</taxon>
        <taxon>Clupeiformes</taxon>
        <taxon>Clupeoidei</taxon>
        <taxon>Engraulidae</taxon>
        <taxon>Coilinae</taxon>
        <taxon>Coilia</taxon>
    </lineage>
</organism>
<dbReference type="EMBL" id="JBHFQA010000018">
    <property type="protein sequence ID" value="KAL2083388.1"/>
    <property type="molecule type" value="Genomic_DNA"/>
</dbReference>
<keyword evidence="6 9" id="KW-0675">Receptor</keyword>
<feature type="transmembrane region" description="Helical" evidence="10">
    <location>
        <begin position="64"/>
        <end position="81"/>
    </location>
</feature>
<keyword evidence="2 9" id="KW-0812">Transmembrane</keyword>
<dbReference type="InterPro" id="IPR000276">
    <property type="entry name" value="GPCR_Rhodpsn"/>
</dbReference>
<dbReference type="Pfam" id="PF00001">
    <property type="entry name" value="7tm_1"/>
    <property type="match status" value="1"/>
</dbReference>
<evidence type="ECO:0000313" key="12">
    <source>
        <dbReference type="EMBL" id="KAL2083388.1"/>
    </source>
</evidence>
<gene>
    <name evidence="12" type="ORF">ACEWY4_021161</name>
</gene>
<dbReference type="PANTHER" id="PTHR24232:SF85">
    <property type="entry name" value="G-PROTEIN COUPLED RECEPTOR 4"/>
    <property type="match status" value="1"/>
</dbReference>
<dbReference type="AlphaFoldDB" id="A0ABD1JBJ3"/>
<evidence type="ECO:0000256" key="3">
    <source>
        <dbReference type="ARBA" id="ARBA00022989"/>
    </source>
</evidence>
<reference evidence="12 13" key="1">
    <citation type="submission" date="2024-09" db="EMBL/GenBank/DDBJ databases">
        <title>A chromosome-level genome assembly of Gray's grenadier anchovy, Coilia grayii.</title>
        <authorList>
            <person name="Fu Z."/>
        </authorList>
    </citation>
    <scope>NUCLEOTIDE SEQUENCE [LARGE SCALE GENOMIC DNA]</scope>
    <source>
        <strain evidence="12">G4</strain>
        <tissue evidence="12">Muscle</tissue>
    </source>
</reference>
<dbReference type="Gene3D" id="1.20.1070.10">
    <property type="entry name" value="Rhodopsin 7-helix transmembrane proteins"/>
    <property type="match status" value="2"/>
</dbReference>
<evidence type="ECO:0000256" key="8">
    <source>
        <dbReference type="ARBA" id="ARBA00023224"/>
    </source>
</evidence>
<comment type="subcellular location">
    <subcellularLocation>
        <location evidence="1">Membrane</location>
        <topology evidence="1">Multi-pass membrane protein</topology>
    </subcellularLocation>
</comment>
<accession>A0ABD1JBJ3</accession>
<evidence type="ECO:0000256" key="7">
    <source>
        <dbReference type="ARBA" id="ARBA00023180"/>
    </source>
</evidence>
<evidence type="ECO:0000256" key="2">
    <source>
        <dbReference type="ARBA" id="ARBA00022692"/>
    </source>
</evidence>
<evidence type="ECO:0000259" key="11">
    <source>
        <dbReference type="PROSITE" id="PS50262"/>
    </source>
</evidence>
<evidence type="ECO:0000256" key="6">
    <source>
        <dbReference type="ARBA" id="ARBA00023170"/>
    </source>
</evidence>
<feature type="transmembrane region" description="Helical" evidence="10">
    <location>
        <begin position="142"/>
        <end position="159"/>
    </location>
</feature>
<proteinExistence type="inferred from homology"/>
<keyword evidence="13" id="KW-1185">Reference proteome</keyword>
<evidence type="ECO:0000256" key="5">
    <source>
        <dbReference type="ARBA" id="ARBA00023136"/>
    </source>
</evidence>
<dbReference type="PROSITE" id="PS00237">
    <property type="entry name" value="G_PROTEIN_RECEP_F1_1"/>
    <property type="match status" value="1"/>
</dbReference>
<feature type="domain" description="G-protein coupled receptors family 1 profile" evidence="11">
    <location>
        <begin position="46"/>
        <end position="267"/>
    </location>
</feature>
<keyword evidence="5 10" id="KW-0472">Membrane</keyword>
<keyword evidence="3 10" id="KW-1133">Transmembrane helix</keyword>
<dbReference type="GO" id="GO:0016020">
    <property type="term" value="C:membrane"/>
    <property type="evidence" value="ECO:0007669"/>
    <property type="project" value="UniProtKB-SubCell"/>
</dbReference>
<protein>
    <recommendedName>
        <fullName evidence="11">G-protein coupled receptors family 1 profile domain-containing protein</fullName>
    </recommendedName>
</protein>
<keyword evidence="8 9" id="KW-0807">Transducer</keyword>
<dbReference type="PRINTS" id="PR00237">
    <property type="entry name" value="GPCRRHODOPSN"/>
</dbReference>
<name>A0ABD1JBJ3_9TELE</name>
<evidence type="ECO:0000256" key="4">
    <source>
        <dbReference type="ARBA" id="ARBA00023040"/>
    </source>
</evidence>
<evidence type="ECO:0000313" key="13">
    <source>
        <dbReference type="Proteomes" id="UP001591681"/>
    </source>
</evidence>
<sequence>MSAHNNTTCYFKNNSICYFTNMDTILYLNNITLIVYGVIFSIAFPGICFAVCKLYPQVKPGQVAPVYVINLLISDLIQIFANPIWTILRVKILPCDIVRNIRFIYIFGLQVNVFFMVTISADRYIMIAHAFWYRNIQNIRTSVLVSVTGWVSVAVVIIVKLCSPDCAEGWIMSVALLLPYPLVMFCFVGTWRALSKTSLSPFEKRRVLGILALVLCVYTILFLPFEKFFIDDITNNDNNTNCNFSIYQKTCVEILSALNPLFDVVLYVVMRRDVKDILKNLFSCFRQQNRTVTTIVADASV</sequence>
<feature type="transmembrane region" description="Helical" evidence="10">
    <location>
        <begin position="101"/>
        <end position="121"/>
    </location>
</feature>
<keyword evidence="7" id="KW-0325">Glycoprotein</keyword>
<comment type="caution">
    <text evidence="12">The sequence shown here is derived from an EMBL/GenBank/DDBJ whole genome shotgun (WGS) entry which is preliminary data.</text>
</comment>
<feature type="transmembrane region" description="Helical" evidence="10">
    <location>
        <begin position="31"/>
        <end position="52"/>
    </location>
</feature>